<evidence type="ECO:0000256" key="2">
    <source>
        <dbReference type="ARBA" id="ARBA00007145"/>
    </source>
</evidence>
<dbReference type="Pfam" id="PF02540">
    <property type="entry name" value="NAD_synthase"/>
    <property type="match status" value="1"/>
</dbReference>
<feature type="active site" description="For glutaminase activity" evidence="7">
    <location>
        <position position="109"/>
    </location>
</feature>
<dbReference type="EMBL" id="JAERQG010000003">
    <property type="protein sequence ID" value="MBL0766241.1"/>
    <property type="molecule type" value="Genomic_DNA"/>
</dbReference>
<keyword evidence="6 7" id="KW-0520">NAD</keyword>
<dbReference type="InterPro" id="IPR014729">
    <property type="entry name" value="Rossmann-like_a/b/a_fold"/>
</dbReference>
<feature type="binding site" evidence="7">
    <location>
        <position position="451"/>
    </location>
    <ligand>
        <name>deamido-NAD(+)</name>
        <dbReference type="ChEBI" id="CHEBI:58437"/>
        <note>ligand shared between two neighboring subunits</note>
    </ligand>
</feature>
<evidence type="ECO:0000256" key="7">
    <source>
        <dbReference type="HAMAP-Rule" id="MF_02090"/>
    </source>
</evidence>
<dbReference type="RefSeq" id="WP_201922360.1">
    <property type="nucleotide sequence ID" value="NZ_JAERQG010000003.1"/>
</dbReference>
<comment type="caution">
    <text evidence="7">Lacks conserved residue(s) required for the propagation of feature annotation.</text>
</comment>
<dbReference type="GO" id="GO:0008795">
    <property type="term" value="F:NAD+ synthase activity"/>
    <property type="evidence" value="ECO:0007669"/>
    <property type="project" value="UniProtKB-UniRule"/>
</dbReference>
<evidence type="ECO:0000256" key="4">
    <source>
        <dbReference type="ARBA" id="ARBA00022741"/>
    </source>
</evidence>
<evidence type="ECO:0000256" key="3">
    <source>
        <dbReference type="ARBA" id="ARBA00022598"/>
    </source>
</evidence>
<dbReference type="InterPro" id="IPR003694">
    <property type="entry name" value="NAD_synthase"/>
</dbReference>
<comment type="similarity">
    <text evidence="2 7 8">In the C-terminal section; belongs to the NAD synthetase family.</text>
</comment>
<comment type="pathway">
    <text evidence="1 7 8">Cofactor biosynthesis; NAD(+) biosynthesis; NAD(+) from deamido-NAD(+) (L-Gln route): step 1/1.</text>
</comment>
<proteinExistence type="inferred from homology"/>
<evidence type="ECO:0000313" key="12">
    <source>
        <dbReference type="Proteomes" id="UP000642920"/>
    </source>
</evidence>
<reference evidence="11" key="1">
    <citation type="submission" date="2021-01" db="EMBL/GenBank/DDBJ databases">
        <title>Marivirga sp. nov., isolated from intertidal surface sediments.</title>
        <authorList>
            <person name="Zhang M."/>
        </authorList>
    </citation>
    <scope>NUCLEOTIDE SEQUENCE</scope>
    <source>
        <strain evidence="11">SM1354</strain>
    </source>
</reference>
<evidence type="ECO:0000256" key="1">
    <source>
        <dbReference type="ARBA" id="ARBA00005188"/>
    </source>
</evidence>
<dbReference type="GO" id="GO:0004359">
    <property type="term" value="F:glutaminase activity"/>
    <property type="evidence" value="ECO:0007669"/>
    <property type="project" value="InterPro"/>
</dbReference>
<feature type="active site" description="Nucleophile; for glutaminase activity" evidence="7">
    <location>
        <position position="161"/>
    </location>
</feature>
<dbReference type="GO" id="GO:0005524">
    <property type="term" value="F:ATP binding"/>
    <property type="evidence" value="ECO:0007669"/>
    <property type="project" value="UniProtKB-UniRule"/>
</dbReference>
<dbReference type="PANTHER" id="PTHR23090">
    <property type="entry name" value="NH 3 /GLUTAMINE-DEPENDENT NAD + SYNTHETASE"/>
    <property type="match status" value="1"/>
</dbReference>
<dbReference type="InterPro" id="IPR003010">
    <property type="entry name" value="C-N_Hydrolase"/>
</dbReference>
<dbReference type="EC" id="6.3.5.1" evidence="7 8"/>
<dbReference type="CDD" id="cd07570">
    <property type="entry name" value="GAT_Gln-NAD-synth"/>
    <property type="match status" value="1"/>
</dbReference>
<dbReference type="SUPFAM" id="SSF56317">
    <property type="entry name" value="Carbon-nitrogen hydrolase"/>
    <property type="match status" value="1"/>
</dbReference>
<dbReference type="PANTHER" id="PTHR23090:SF9">
    <property type="entry name" value="GLUTAMINE-DEPENDENT NAD(+) SYNTHETASE"/>
    <property type="match status" value="1"/>
</dbReference>
<organism evidence="11 12">
    <name type="scientific">Marivirga atlantica</name>
    <dbReference type="NCBI Taxonomy" id="1548457"/>
    <lineage>
        <taxon>Bacteria</taxon>
        <taxon>Pseudomonadati</taxon>
        <taxon>Bacteroidota</taxon>
        <taxon>Cytophagia</taxon>
        <taxon>Cytophagales</taxon>
        <taxon>Marivirgaceae</taxon>
        <taxon>Marivirga</taxon>
    </lineage>
</organism>
<feature type="active site" description="Proton acceptor; for glutaminase activity" evidence="7">
    <location>
        <position position="41"/>
    </location>
</feature>
<evidence type="ECO:0000313" key="11">
    <source>
        <dbReference type="EMBL" id="MBL0766241.1"/>
    </source>
</evidence>
<dbReference type="AlphaFoldDB" id="A0A937AC54"/>
<keyword evidence="3 7" id="KW-0436">Ligase</keyword>
<evidence type="ECO:0000256" key="6">
    <source>
        <dbReference type="ARBA" id="ARBA00023027"/>
    </source>
</evidence>
<comment type="function">
    <text evidence="7">Catalyzes the ATP-dependent amidation of deamido-NAD to form NAD. Uses L-glutamine as a nitrogen source.</text>
</comment>
<feature type="domain" description="CN hydrolase" evidence="10">
    <location>
        <begin position="1"/>
        <end position="263"/>
    </location>
</feature>
<dbReference type="PIRSF" id="PIRSF006630">
    <property type="entry name" value="NADS_GAT"/>
    <property type="match status" value="1"/>
</dbReference>
<dbReference type="InterPro" id="IPR022310">
    <property type="entry name" value="NAD/GMP_synthase"/>
</dbReference>
<feature type="binding site" evidence="7">
    <location>
        <position position="422"/>
    </location>
    <ligand>
        <name>deamido-NAD(+)</name>
        <dbReference type="ChEBI" id="CHEBI:58437"/>
        <note>ligand shared between two neighboring subunits</note>
    </ligand>
</feature>
<dbReference type="GO" id="GO:0005737">
    <property type="term" value="C:cytoplasm"/>
    <property type="evidence" value="ECO:0007669"/>
    <property type="project" value="InterPro"/>
</dbReference>
<accession>A0A937AC54</accession>
<dbReference type="GO" id="GO:0009435">
    <property type="term" value="P:NAD+ biosynthetic process"/>
    <property type="evidence" value="ECO:0007669"/>
    <property type="project" value="UniProtKB-UniRule"/>
</dbReference>
<keyword evidence="5 7" id="KW-0067">ATP-binding</keyword>
<evidence type="ECO:0000256" key="5">
    <source>
        <dbReference type="ARBA" id="ARBA00022840"/>
    </source>
</evidence>
<dbReference type="Gene3D" id="3.60.110.10">
    <property type="entry name" value="Carbon-nitrogen hydrolase"/>
    <property type="match status" value="1"/>
</dbReference>
<feature type="binding site" evidence="7">
    <location>
        <position position="194"/>
    </location>
    <ligand>
        <name>L-glutamine</name>
        <dbReference type="ChEBI" id="CHEBI:58359"/>
    </ligand>
</feature>
<feature type="binding site" evidence="7">
    <location>
        <position position="446"/>
    </location>
    <ligand>
        <name>ATP</name>
        <dbReference type="ChEBI" id="CHEBI:30616"/>
    </ligand>
</feature>
<comment type="catalytic activity">
    <reaction evidence="7 8">
        <text>deamido-NAD(+) + L-glutamine + ATP + H2O = L-glutamate + AMP + diphosphate + NAD(+) + H(+)</text>
        <dbReference type="Rhea" id="RHEA:24384"/>
        <dbReference type="ChEBI" id="CHEBI:15377"/>
        <dbReference type="ChEBI" id="CHEBI:15378"/>
        <dbReference type="ChEBI" id="CHEBI:29985"/>
        <dbReference type="ChEBI" id="CHEBI:30616"/>
        <dbReference type="ChEBI" id="CHEBI:33019"/>
        <dbReference type="ChEBI" id="CHEBI:57540"/>
        <dbReference type="ChEBI" id="CHEBI:58359"/>
        <dbReference type="ChEBI" id="CHEBI:58437"/>
        <dbReference type="ChEBI" id="CHEBI:456215"/>
        <dbReference type="EC" id="6.3.5.1"/>
    </reaction>
</comment>
<comment type="caution">
    <text evidence="11">The sequence shown here is derived from an EMBL/GenBank/DDBJ whole genome shotgun (WGS) entry which is preliminary data.</text>
</comment>
<dbReference type="HAMAP" id="MF_02090">
    <property type="entry name" value="NadE_glutamine_dep"/>
    <property type="match status" value="1"/>
</dbReference>
<dbReference type="InterPro" id="IPR036526">
    <property type="entry name" value="C-N_Hydrolase_sf"/>
</dbReference>
<dbReference type="Gene3D" id="3.40.50.620">
    <property type="entry name" value="HUPs"/>
    <property type="match status" value="1"/>
</dbReference>
<dbReference type="Pfam" id="PF00795">
    <property type="entry name" value="CN_hydrolase"/>
    <property type="match status" value="1"/>
</dbReference>
<keyword evidence="12" id="KW-1185">Reference proteome</keyword>
<comment type="similarity">
    <text evidence="9">Belongs to the NAD synthetase family.</text>
</comment>
<feature type="binding site" evidence="7">
    <location>
        <position position="188"/>
    </location>
    <ligand>
        <name>L-glutamine</name>
        <dbReference type="ChEBI" id="CHEBI:58359"/>
    </ligand>
</feature>
<name>A0A937AC54_9BACT</name>
<dbReference type="CDD" id="cd00553">
    <property type="entry name" value="NAD_synthase"/>
    <property type="match status" value="1"/>
</dbReference>
<dbReference type="GO" id="GO:0003952">
    <property type="term" value="F:NAD+ synthase (glutamine-hydrolyzing) activity"/>
    <property type="evidence" value="ECO:0007669"/>
    <property type="project" value="UniProtKB-UniRule"/>
</dbReference>
<gene>
    <name evidence="7 11" type="primary">nadE</name>
    <name evidence="11" type="ORF">JKP34_13320</name>
</gene>
<evidence type="ECO:0000256" key="8">
    <source>
        <dbReference type="PIRNR" id="PIRNR006630"/>
    </source>
</evidence>
<feature type="binding site" evidence="7">
    <location>
        <position position="574"/>
    </location>
    <ligand>
        <name>deamido-NAD(+)</name>
        <dbReference type="ChEBI" id="CHEBI:58437"/>
        <note>ligand shared between two neighboring subunits</note>
    </ligand>
</feature>
<sequence length="615" mass="70181">MILAGATVNQTPLDWKENIKNLLEAIEEAKSKKVDILCLPELSICGYGCQDLFLSEWLWKYCVELLFNEVIPNTENILVSVGLPIKFEGELYNCTALIHNKELICFIPKQNLANDGVHYEPRWFKAWPVNKTATLQLNQGNFPIGDHTYEMGAYKIGFEICEDAWKEDRPACRLMERGVNLILNPSASHFALAKSMSRQHLVVDSSKNFNCTYIYANLLGNETGRMIYDGEIMIAKEGELLKYNELLSFKNFNLVTWNDEDDKTFLTKRPTDKNIEFHKAASLALFDYLRKAKSNGYVLSLSGGADSSTCAILVSEMISRGIDELGLKLFLQKIHKADWFDQINRADKPKKAIANRIFTTAYQGTINSGEATLNSARELAAETGAIFHHWMIDEEVKSYTQTIENCLGRKLSWEKDDIALQNIQARARSPIIWMLANIKNALLITTSNRSEGSVGYTTMDGDTSGSIAPIAAIDKPFIINWLKWAEKNLGYKSLKYVNSLQPTAELRPSSNKQTDETDLMPYPILQAIENLAINHKKSPVEVYLSLKQELQLEKENLKKHILKFYRLWSRNQWKRERIAPSFHLDDYNVDPKTWYRFPILSGAFTEELKALENID</sequence>
<keyword evidence="4 7" id="KW-0547">Nucleotide-binding</keyword>
<dbReference type="Proteomes" id="UP000642920">
    <property type="component" value="Unassembled WGS sequence"/>
</dbReference>
<evidence type="ECO:0000259" key="10">
    <source>
        <dbReference type="PROSITE" id="PS50263"/>
    </source>
</evidence>
<dbReference type="SUPFAM" id="SSF52402">
    <property type="entry name" value="Adenine nucleotide alpha hydrolases-like"/>
    <property type="match status" value="1"/>
</dbReference>
<dbReference type="InterPro" id="IPR014445">
    <property type="entry name" value="Gln-dep_NAD_synthase"/>
</dbReference>
<protein>
    <recommendedName>
        <fullName evidence="7 8">Glutamine-dependent NAD(+) synthetase</fullName>
        <ecNumber evidence="7 8">6.3.5.1</ecNumber>
    </recommendedName>
    <alternativeName>
        <fullName evidence="7 8">NAD(+) synthase [glutamine-hydrolyzing]</fullName>
    </alternativeName>
</protein>
<dbReference type="NCBIfam" id="TIGR00552">
    <property type="entry name" value="nadE"/>
    <property type="match status" value="1"/>
</dbReference>
<evidence type="ECO:0000256" key="9">
    <source>
        <dbReference type="RuleBase" id="RU003811"/>
    </source>
</evidence>
<dbReference type="PROSITE" id="PS50263">
    <property type="entry name" value="CN_HYDROLASE"/>
    <property type="match status" value="1"/>
</dbReference>